<keyword evidence="3 6" id="KW-1133">Transmembrane helix</keyword>
<name>A0A1Y2DGY5_9PEZI</name>
<dbReference type="STRING" id="1141098.A0A1Y2DGY5"/>
<evidence type="ECO:0000256" key="5">
    <source>
        <dbReference type="SAM" id="MobiDB-lite"/>
    </source>
</evidence>
<dbReference type="GeneID" id="63775040"/>
<dbReference type="PANTHER" id="PTHR15549">
    <property type="entry name" value="PAIRED IMMUNOGLOBULIN-LIKE TYPE 2 RECEPTOR"/>
    <property type="match status" value="1"/>
</dbReference>
<dbReference type="PANTHER" id="PTHR15549:SF30">
    <property type="entry name" value="MID2 DOMAIN-CONTAINING PROTEIN"/>
    <property type="match status" value="1"/>
</dbReference>
<keyword evidence="2 6" id="KW-0812">Transmembrane</keyword>
<feature type="region of interest" description="Disordered" evidence="5">
    <location>
        <begin position="283"/>
        <end position="312"/>
    </location>
</feature>
<gene>
    <name evidence="7" type="ORF">BCR38DRAFT_413371</name>
</gene>
<feature type="region of interest" description="Disordered" evidence="5">
    <location>
        <begin position="345"/>
        <end position="375"/>
    </location>
</feature>
<dbReference type="EMBL" id="MCFJ01000016">
    <property type="protein sequence ID" value="ORY58519.1"/>
    <property type="molecule type" value="Genomic_DNA"/>
</dbReference>
<sequence>MASPRTLLGPLTTTWTPPPVCSYAMALGCATCSTGWQGQTCNEKSLAHDYTDCWPPRSSKFPDPGVMMGWGFYSPGIACPVGYTTAAIATQGGKTGWGLEFSMTEGETAAACCPSGFSPSSIETLNTYAATCIVVATQSSFSTVVCDSGSFTDFSVITIPNNDLSSFTVYAPLFQLNFQASDIPAPSTTTPSEEPTSTSQTVPTSTTASAASSTSDPVASLITVTASRSSSGSSGAATASPNTDDEGGLSTSAKIGIGVSVAVGAIIGFAVFFLWVRSRRRSAETEPAGKLSKKKKKPDVSGSGGDEEEPSIQELDGHKVHELGAASLSVGALRQPVALFELEGTTPVSPITPNTPMRDRWQDQFPIGMGPGRTK</sequence>
<feature type="transmembrane region" description="Helical" evidence="6">
    <location>
        <begin position="255"/>
        <end position="276"/>
    </location>
</feature>
<evidence type="ECO:0000256" key="1">
    <source>
        <dbReference type="ARBA" id="ARBA00004167"/>
    </source>
</evidence>
<comment type="caution">
    <text evidence="7">The sequence shown here is derived from an EMBL/GenBank/DDBJ whole genome shotgun (WGS) entry which is preliminary data.</text>
</comment>
<protein>
    <submittedName>
        <fullName evidence="7">Uncharacterized protein</fullName>
    </submittedName>
</protein>
<proteinExistence type="predicted"/>
<comment type="subcellular location">
    <subcellularLocation>
        <location evidence="1">Membrane</location>
        <topology evidence="1">Single-pass membrane protein</topology>
    </subcellularLocation>
</comment>
<evidence type="ECO:0000313" key="7">
    <source>
        <dbReference type="EMBL" id="ORY58519.1"/>
    </source>
</evidence>
<evidence type="ECO:0000256" key="4">
    <source>
        <dbReference type="ARBA" id="ARBA00023136"/>
    </source>
</evidence>
<feature type="compositionally biased region" description="Low complexity" evidence="5">
    <location>
        <begin position="184"/>
        <end position="240"/>
    </location>
</feature>
<organism evidence="7 8">
    <name type="scientific">Pseudomassariella vexata</name>
    <dbReference type="NCBI Taxonomy" id="1141098"/>
    <lineage>
        <taxon>Eukaryota</taxon>
        <taxon>Fungi</taxon>
        <taxon>Dikarya</taxon>
        <taxon>Ascomycota</taxon>
        <taxon>Pezizomycotina</taxon>
        <taxon>Sordariomycetes</taxon>
        <taxon>Xylariomycetidae</taxon>
        <taxon>Amphisphaeriales</taxon>
        <taxon>Pseudomassariaceae</taxon>
        <taxon>Pseudomassariella</taxon>
    </lineage>
</organism>
<accession>A0A1Y2DGY5</accession>
<evidence type="ECO:0000256" key="2">
    <source>
        <dbReference type="ARBA" id="ARBA00022692"/>
    </source>
</evidence>
<feature type="region of interest" description="Disordered" evidence="5">
    <location>
        <begin position="184"/>
        <end position="248"/>
    </location>
</feature>
<dbReference type="InterPro" id="IPR051694">
    <property type="entry name" value="Immunoregulatory_rcpt-like"/>
</dbReference>
<keyword evidence="8" id="KW-1185">Reference proteome</keyword>
<evidence type="ECO:0000256" key="3">
    <source>
        <dbReference type="ARBA" id="ARBA00022989"/>
    </source>
</evidence>
<evidence type="ECO:0000256" key="6">
    <source>
        <dbReference type="SAM" id="Phobius"/>
    </source>
</evidence>
<dbReference type="InParanoid" id="A0A1Y2DGY5"/>
<dbReference type="RefSeq" id="XP_040711436.1">
    <property type="nucleotide sequence ID" value="XM_040858828.1"/>
</dbReference>
<dbReference type="GO" id="GO:0016020">
    <property type="term" value="C:membrane"/>
    <property type="evidence" value="ECO:0007669"/>
    <property type="project" value="UniProtKB-SubCell"/>
</dbReference>
<dbReference type="OrthoDB" id="5429716at2759"/>
<keyword evidence="4 6" id="KW-0472">Membrane</keyword>
<dbReference type="AlphaFoldDB" id="A0A1Y2DGY5"/>
<reference evidence="7 8" key="1">
    <citation type="submission" date="2016-07" db="EMBL/GenBank/DDBJ databases">
        <title>Pervasive Adenine N6-methylation of Active Genes in Fungi.</title>
        <authorList>
            <consortium name="DOE Joint Genome Institute"/>
            <person name="Mondo S.J."/>
            <person name="Dannebaum R.O."/>
            <person name="Kuo R.C."/>
            <person name="Labutti K."/>
            <person name="Haridas S."/>
            <person name="Kuo A."/>
            <person name="Salamov A."/>
            <person name="Ahrendt S.R."/>
            <person name="Lipzen A."/>
            <person name="Sullivan W."/>
            <person name="Andreopoulos W.B."/>
            <person name="Clum A."/>
            <person name="Lindquist E."/>
            <person name="Daum C."/>
            <person name="Ramamoorthy G.K."/>
            <person name="Gryganskyi A."/>
            <person name="Culley D."/>
            <person name="Magnuson J.K."/>
            <person name="James T.Y."/>
            <person name="O'Malley M.A."/>
            <person name="Stajich J.E."/>
            <person name="Spatafora J.W."/>
            <person name="Visel A."/>
            <person name="Grigoriev I.V."/>
        </authorList>
    </citation>
    <scope>NUCLEOTIDE SEQUENCE [LARGE SCALE GENOMIC DNA]</scope>
    <source>
        <strain evidence="7 8">CBS 129021</strain>
    </source>
</reference>
<dbReference type="GO" id="GO:0071944">
    <property type="term" value="C:cell periphery"/>
    <property type="evidence" value="ECO:0007669"/>
    <property type="project" value="UniProtKB-ARBA"/>
</dbReference>
<dbReference type="PROSITE" id="PS51257">
    <property type="entry name" value="PROKAR_LIPOPROTEIN"/>
    <property type="match status" value="1"/>
</dbReference>
<evidence type="ECO:0000313" key="8">
    <source>
        <dbReference type="Proteomes" id="UP000193689"/>
    </source>
</evidence>
<dbReference type="Proteomes" id="UP000193689">
    <property type="component" value="Unassembled WGS sequence"/>
</dbReference>
<feature type="compositionally biased region" description="Polar residues" evidence="5">
    <location>
        <begin position="346"/>
        <end position="355"/>
    </location>
</feature>